<dbReference type="Gene3D" id="1.10.10.1320">
    <property type="entry name" value="Anti-sigma factor, zinc-finger domain"/>
    <property type="match status" value="1"/>
</dbReference>
<feature type="region of interest" description="Disordered" evidence="3">
    <location>
        <begin position="184"/>
        <end position="230"/>
    </location>
</feature>
<evidence type="ECO:0000256" key="1">
    <source>
        <dbReference type="ARBA" id="ARBA00023015"/>
    </source>
</evidence>
<evidence type="ECO:0000313" key="7">
    <source>
        <dbReference type="Proteomes" id="UP001056383"/>
    </source>
</evidence>
<dbReference type="InterPro" id="IPR041916">
    <property type="entry name" value="Anti_sigma_zinc_sf"/>
</dbReference>
<dbReference type="Pfam" id="PF13490">
    <property type="entry name" value="zf-HC2"/>
    <property type="match status" value="1"/>
</dbReference>
<organism evidence="6 7">
    <name type="scientific">Streptomyces sudanensis</name>
    <dbReference type="NCBI Taxonomy" id="436397"/>
    <lineage>
        <taxon>Bacteria</taxon>
        <taxon>Bacillati</taxon>
        <taxon>Actinomycetota</taxon>
        <taxon>Actinomycetes</taxon>
        <taxon>Kitasatosporales</taxon>
        <taxon>Streptomycetaceae</taxon>
        <taxon>Streptomyces</taxon>
    </lineage>
</organism>
<keyword evidence="4" id="KW-0812">Transmembrane</keyword>
<evidence type="ECO:0000256" key="3">
    <source>
        <dbReference type="SAM" id="MobiDB-lite"/>
    </source>
</evidence>
<dbReference type="RefSeq" id="WP_010474829.1">
    <property type="nucleotide sequence ID" value="NZ_CP095474.1"/>
</dbReference>
<name>A0ABY4T900_9ACTN</name>
<keyword evidence="4" id="KW-0472">Membrane</keyword>
<evidence type="ECO:0000256" key="2">
    <source>
        <dbReference type="ARBA" id="ARBA00023163"/>
    </source>
</evidence>
<feature type="domain" description="Putative zinc-finger" evidence="5">
    <location>
        <begin position="15"/>
        <end position="43"/>
    </location>
</feature>
<feature type="compositionally biased region" description="Low complexity" evidence="3">
    <location>
        <begin position="207"/>
        <end position="226"/>
    </location>
</feature>
<evidence type="ECO:0000313" key="6">
    <source>
        <dbReference type="EMBL" id="URN15157.1"/>
    </source>
</evidence>
<feature type="transmembrane region" description="Helical" evidence="4">
    <location>
        <begin position="159"/>
        <end position="178"/>
    </location>
</feature>
<sequence length="308" mass="30669">MSGVRPTPAEHHLGDRLAALVDGELGHDARERVLAHLATCARCKAEADAQRRVKSFFAESAPPPPSEGLLARLQGLSEGAAQDGGRPFGGGGPGAGARRPGHGPGRSVRSGPGAGTFLARPGGFPHLPLGGHAPAARGGFRIHGTGREAERPAWRGRRFVFAAAGAVSFAAIALGGAIPTGGTVEARGEAPGSSVTPLRSPSAGQSAAPAEGARRTPAGAGAATGRFADRPAPLLPGAQVRTRYPAAVPFLHAAPPRVGTGVLPLVGAPDPLPVSYPSYRTPPATVNGAPAGLVESTVRGAGGALSGQ</sequence>
<evidence type="ECO:0000259" key="5">
    <source>
        <dbReference type="Pfam" id="PF13490"/>
    </source>
</evidence>
<dbReference type="EMBL" id="CP095474">
    <property type="protein sequence ID" value="URN15157.1"/>
    <property type="molecule type" value="Genomic_DNA"/>
</dbReference>
<feature type="region of interest" description="Disordered" evidence="3">
    <location>
        <begin position="79"/>
        <end position="132"/>
    </location>
</feature>
<keyword evidence="4" id="KW-1133">Transmembrane helix</keyword>
<dbReference type="InterPro" id="IPR027383">
    <property type="entry name" value="Znf_put"/>
</dbReference>
<evidence type="ECO:0000256" key="4">
    <source>
        <dbReference type="SAM" id="Phobius"/>
    </source>
</evidence>
<proteinExistence type="predicted"/>
<keyword evidence="7" id="KW-1185">Reference proteome</keyword>
<gene>
    <name evidence="6" type="ORF">MW084_03480</name>
</gene>
<keyword evidence="1" id="KW-0805">Transcription regulation</keyword>
<protein>
    <submittedName>
        <fullName evidence="6">Zf-HC2 domain-containing protein</fullName>
    </submittedName>
</protein>
<reference evidence="6" key="1">
    <citation type="submission" date="2022-04" db="EMBL/GenBank/DDBJ databases">
        <title>Systematic whole-genome sequencing reveals an unexpected diversity among actinomycetoma pathogens and provides insights into their antibacterial susceptibilities.</title>
        <authorList>
            <person name="Watson A.K."/>
            <person name="Kepplinger B."/>
            <person name="Bakhiet S.M."/>
            <person name="Mhmoud N.A."/>
            <person name="Chapman J."/>
            <person name="Allenby N."/>
            <person name="Mickiewicz K."/>
            <person name="Goodfellow M."/>
            <person name="Fahal A.H."/>
            <person name="Errington J."/>
        </authorList>
    </citation>
    <scope>NUCLEOTIDE SEQUENCE</scope>
    <source>
        <strain evidence="6">SD 504</strain>
    </source>
</reference>
<dbReference type="Proteomes" id="UP001056383">
    <property type="component" value="Chromosome"/>
</dbReference>
<feature type="compositionally biased region" description="Low complexity" evidence="3">
    <location>
        <begin position="121"/>
        <end position="132"/>
    </location>
</feature>
<keyword evidence="2" id="KW-0804">Transcription</keyword>
<accession>A0ABY4T900</accession>
<feature type="compositionally biased region" description="Polar residues" evidence="3">
    <location>
        <begin position="193"/>
        <end position="205"/>
    </location>
</feature>
<feature type="compositionally biased region" description="Gly residues" evidence="3">
    <location>
        <begin position="86"/>
        <end position="95"/>
    </location>
</feature>